<comment type="similarity">
    <text evidence="1">Belongs to the sigma-70 factor family. ECF subfamily.</text>
</comment>
<dbReference type="OrthoDB" id="9803203at2"/>
<dbReference type="RefSeq" id="WP_139099444.1">
    <property type="nucleotide sequence ID" value="NZ_VDFW01000028.1"/>
</dbReference>
<dbReference type="SUPFAM" id="SSF88659">
    <property type="entry name" value="Sigma3 and sigma4 domains of RNA polymerase sigma factors"/>
    <property type="match status" value="1"/>
</dbReference>
<evidence type="ECO:0000256" key="2">
    <source>
        <dbReference type="ARBA" id="ARBA00023015"/>
    </source>
</evidence>
<evidence type="ECO:0000256" key="5">
    <source>
        <dbReference type="ARBA" id="ARBA00023163"/>
    </source>
</evidence>
<keyword evidence="2" id="KW-0805">Transcription regulation</keyword>
<organism evidence="8 9">
    <name type="scientific">Amycolatopsis alkalitolerans</name>
    <dbReference type="NCBI Taxonomy" id="2547244"/>
    <lineage>
        <taxon>Bacteria</taxon>
        <taxon>Bacillati</taxon>
        <taxon>Actinomycetota</taxon>
        <taxon>Actinomycetes</taxon>
        <taxon>Pseudonocardiales</taxon>
        <taxon>Pseudonocardiaceae</taxon>
        <taxon>Amycolatopsis</taxon>
    </lineage>
</organism>
<comment type="caution">
    <text evidence="8">The sequence shown here is derived from an EMBL/GenBank/DDBJ whole genome shotgun (WGS) entry which is preliminary data.</text>
</comment>
<dbReference type="InterPro" id="IPR013324">
    <property type="entry name" value="RNA_pol_sigma_r3/r4-like"/>
</dbReference>
<accession>A0A5C4LWR6</accession>
<dbReference type="PANTHER" id="PTHR43133">
    <property type="entry name" value="RNA POLYMERASE ECF-TYPE SIGMA FACTO"/>
    <property type="match status" value="1"/>
</dbReference>
<dbReference type="PANTHER" id="PTHR43133:SF8">
    <property type="entry name" value="RNA POLYMERASE SIGMA FACTOR HI_1459-RELATED"/>
    <property type="match status" value="1"/>
</dbReference>
<dbReference type="Gene3D" id="1.10.10.10">
    <property type="entry name" value="Winged helix-like DNA-binding domain superfamily/Winged helix DNA-binding domain"/>
    <property type="match status" value="1"/>
</dbReference>
<keyword evidence="4" id="KW-0238">DNA-binding</keyword>
<dbReference type="Pfam" id="PF08281">
    <property type="entry name" value="Sigma70_r4_2"/>
    <property type="match status" value="1"/>
</dbReference>
<dbReference type="Proteomes" id="UP000305546">
    <property type="component" value="Unassembled WGS sequence"/>
</dbReference>
<evidence type="ECO:0000256" key="3">
    <source>
        <dbReference type="ARBA" id="ARBA00023082"/>
    </source>
</evidence>
<evidence type="ECO:0000259" key="7">
    <source>
        <dbReference type="Pfam" id="PF08281"/>
    </source>
</evidence>
<dbReference type="InterPro" id="IPR014284">
    <property type="entry name" value="RNA_pol_sigma-70_dom"/>
</dbReference>
<keyword evidence="3" id="KW-0731">Sigma factor</keyword>
<sequence>MVDDHRGSPVSSRVTPNGPAGKSDENALTSFLQSRWEELYQVILRRTGDYHTAEDVRQKTALGFTMRWRTRGPMEKNDRAPMLYRIALNKIAEECRNNARWTDIVAMQNQLAPHCDLGAEEDVLAVLDRIELAGALSGLTLPQRHAIVLTCIDGFDQQTAADLMGISKSTFRKHRDAAKAKLSRYFTNRESGEEPR</sequence>
<keyword evidence="9" id="KW-1185">Reference proteome</keyword>
<evidence type="ECO:0000256" key="1">
    <source>
        <dbReference type="ARBA" id="ARBA00010641"/>
    </source>
</evidence>
<feature type="region of interest" description="Disordered" evidence="6">
    <location>
        <begin position="1"/>
        <end position="25"/>
    </location>
</feature>
<keyword evidence="5" id="KW-0804">Transcription</keyword>
<evidence type="ECO:0000313" key="9">
    <source>
        <dbReference type="Proteomes" id="UP000305546"/>
    </source>
</evidence>
<name>A0A5C4LWR6_9PSEU</name>
<dbReference type="AlphaFoldDB" id="A0A5C4LWR6"/>
<dbReference type="GO" id="GO:0003677">
    <property type="term" value="F:DNA binding"/>
    <property type="evidence" value="ECO:0007669"/>
    <property type="project" value="UniProtKB-KW"/>
</dbReference>
<dbReference type="InterPro" id="IPR013325">
    <property type="entry name" value="RNA_pol_sigma_r2"/>
</dbReference>
<protein>
    <submittedName>
        <fullName evidence="8">Sigma-70 family RNA polymerase sigma factor</fullName>
    </submittedName>
</protein>
<evidence type="ECO:0000313" key="8">
    <source>
        <dbReference type="EMBL" id="TNC22252.1"/>
    </source>
</evidence>
<evidence type="ECO:0000256" key="6">
    <source>
        <dbReference type="SAM" id="MobiDB-lite"/>
    </source>
</evidence>
<dbReference type="EMBL" id="VDFW01000028">
    <property type="protein sequence ID" value="TNC22252.1"/>
    <property type="molecule type" value="Genomic_DNA"/>
</dbReference>
<gene>
    <name evidence="8" type="ORF">FG385_26115</name>
</gene>
<dbReference type="InterPro" id="IPR013249">
    <property type="entry name" value="RNA_pol_sigma70_r4_t2"/>
</dbReference>
<proteinExistence type="inferred from homology"/>
<dbReference type="SUPFAM" id="SSF88946">
    <property type="entry name" value="Sigma2 domain of RNA polymerase sigma factors"/>
    <property type="match status" value="1"/>
</dbReference>
<reference evidence="8 9" key="1">
    <citation type="submission" date="2019-06" db="EMBL/GenBank/DDBJ databases">
        <title>Amycolatopsis alkalitolerans sp. nov., isolated from Gastrodia elata Blume.</title>
        <authorList>
            <person name="Narsing Rao M.P."/>
            <person name="Li W.J."/>
        </authorList>
    </citation>
    <scope>NUCLEOTIDE SEQUENCE [LARGE SCALE GENOMIC DNA]</scope>
    <source>
        <strain evidence="8 9">SYSUP0005</strain>
    </source>
</reference>
<dbReference type="InterPro" id="IPR039425">
    <property type="entry name" value="RNA_pol_sigma-70-like"/>
</dbReference>
<dbReference type="GO" id="GO:0016987">
    <property type="term" value="F:sigma factor activity"/>
    <property type="evidence" value="ECO:0007669"/>
    <property type="project" value="UniProtKB-KW"/>
</dbReference>
<dbReference type="InterPro" id="IPR036388">
    <property type="entry name" value="WH-like_DNA-bd_sf"/>
</dbReference>
<dbReference type="GO" id="GO:0006352">
    <property type="term" value="P:DNA-templated transcription initiation"/>
    <property type="evidence" value="ECO:0007669"/>
    <property type="project" value="InterPro"/>
</dbReference>
<dbReference type="Gene3D" id="1.10.1740.10">
    <property type="match status" value="1"/>
</dbReference>
<feature type="domain" description="RNA polymerase sigma factor 70 region 4 type 2" evidence="7">
    <location>
        <begin position="131"/>
        <end position="182"/>
    </location>
</feature>
<dbReference type="NCBIfam" id="TIGR02937">
    <property type="entry name" value="sigma70-ECF"/>
    <property type="match status" value="1"/>
</dbReference>
<evidence type="ECO:0000256" key="4">
    <source>
        <dbReference type="ARBA" id="ARBA00023125"/>
    </source>
</evidence>